<dbReference type="InterPro" id="IPR045340">
    <property type="entry name" value="DUF6533"/>
</dbReference>
<evidence type="ECO:0000313" key="4">
    <source>
        <dbReference type="Proteomes" id="UP001385951"/>
    </source>
</evidence>
<name>A0AAW0FKV1_9APHY</name>
<feature type="transmembrane region" description="Helical" evidence="1">
    <location>
        <begin position="126"/>
        <end position="148"/>
    </location>
</feature>
<feature type="transmembrane region" description="Helical" evidence="1">
    <location>
        <begin position="168"/>
        <end position="187"/>
    </location>
</feature>
<keyword evidence="1" id="KW-1133">Transmembrane helix</keyword>
<accession>A0AAW0FKV1</accession>
<comment type="caution">
    <text evidence="3">The sequence shown here is derived from an EMBL/GenBank/DDBJ whole genome shotgun (WGS) entry which is preliminary data.</text>
</comment>
<dbReference type="EMBL" id="JASBNA010000081">
    <property type="protein sequence ID" value="KAK7677877.1"/>
    <property type="molecule type" value="Genomic_DNA"/>
</dbReference>
<feature type="transmembrane region" description="Helical" evidence="1">
    <location>
        <begin position="208"/>
        <end position="225"/>
    </location>
</feature>
<proteinExistence type="predicted"/>
<evidence type="ECO:0000256" key="1">
    <source>
        <dbReference type="SAM" id="Phobius"/>
    </source>
</evidence>
<dbReference type="Proteomes" id="UP001385951">
    <property type="component" value="Unassembled WGS sequence"/>
</dbReference>
<feature type="transmembrane region" description="Helical" evidence="1">
    <location>
        <begin position="91"/>
        <end position="114"/>
    </location>
</feature>
<dbReference type="AlphaFoldDB" id="A0AAW0FKV1"/>
<keyword evidence="1" id="KW-0812">Transmembrane</keyword>
<feature type="transmembrane region" description="Helical" evidence="1">
    <location>
        <begin position="63"/>
        <end position="85"/>
    </location>
</feature>
<feature type="domain" description="DUF6533" evidence="2">
    <location>
        <begin position="25"/>
        <end position="65"/>
    </location>
</feature>
<dbReference type="Pfam" id="PF20151">
    <property type="entry name" value="DUF6533"/>
    <property type="match status" value="1"/>
</dbReference>
<reference evidence="3 4" key="1">
    <citation type="submission" date="2022-09" db="EMBL/GenBank/DDBJ databases">
        <authorList>
            <person name="Palmer J.M."/>
        </authorList>
    </citation>
    <scope>NUCLEOTIDE SEQUENCE [LARGE SCALE GENOMIC DNA]</scope>
    <source>
        <strain evidence="3 4">DSM 7382</strain>
    </source>
</reference>
<organism evidence="3 4">
    <name type="scientific">Cerrena zonata</name>
    <dbReference type="NCBI Taxonomy" id="2478898"/>
    <lineage>
        <taxon>Eukaryota</taxon>
        <taxon>Fungi</taxon>
        <taxon>Dikarya</taxon>
        <taxon>Basidiomycota</taxon>
        <taxon>Agaricomycotina</taxon>
        <taxon>Agaricomycetes</taxon>
        <taxon>Polyporales</taxon>
        <taxon>Cerrenaceae</taxon>
        <taxon>Cerrena</taxon>
    </lineage>
</organism>
<evidence type="ECO:0000259" key="2">
    <source>
        <dbReference type="Pfam" id="PF20151"/>
    </source>
</evidence>
<gene>
    <name evidence="3" type="ORF">QCA50_019189</name>
</gene>
<keyword evidence="4" id="KW-1185">Reference proteome</keyword>
<protein>
    <recommendedName>
        <fullName evidence="2">DUF6533 domain-containing protein</fullName>
    </recommendedName>
</protein>
<evidence type="ECO:0000313" key="3">
    <source>
        <dbReference type="EMBL" id="KAK7677877.1"/>
    </source>
</evidence>
<sequence>MSLAKAISRSLQVILSTQTVSRSEVASAALLSYDIFLTFGDEVEFVWLKQWSLAKAMYISARYIPWIIQMVLLTVNVDGTTGLLFKMEDCMKWVIVQAIFLQLTITIVDVILIARVYVLFQRNKPLIGTLISLLFIEIGYMTFVLAHVVSRLTFDDNCFVISSPSFFVSYWIVALFYQTLLYALTLYKFIQHIRSYKGGLRRSFLRCFIEDGTWAFTLIFGWHIHGSSLEKDLLLPPSVV</sequence>
<keyword evidence="1" id="KW-0472">Membrane</keyword>